<keyword evidence="2 5" id="KW-0812">Transmembrane</keyword>
<evidence type="ECO:0000256" key="1">
    <source>
        <dbReference type="ARBA" id="ARBA00004370"/>
    </source>
</evidence>
<comment type="subcellular location">
    <subcellularLocation>
        <location evidence="1">Membrane</location>
    </subcellularLocation>
</comment>
<dbReference type="EMBL" id="RJUK01000001">
    <property type="protein sequence ID" value="ROQ19596.1"/>
    <property type="molecule type" value="Genomic_DNA"/>
</dbReference>
<evidence type="ECO:0000313" key="7">
    <source>
        <dbReference type="Proteomes" id="UP000273643"/>
    </source>
</evidence>
<sequence length="135" mass="14988">MLKPMLALMFWTLCVALYLLTLRILAVRKGTVSIGYFRLYPPDQAAPARALAAARHYDNLFQVPILFYLACVTSLAMGLNGPVALAWGFVALRVVHGLIHMGYNNVMHRFIAFMASNLLLVAIWVVIALQLGSRV</sequence>
<keyword evidence="4 5" id="KW-0472">Membrane</keyword>
<evidence type="ECO:0000256" key="4">
    <source>
        <dbReference type="ARBA" id="ARBA00023136"/>
    </source>
</evidence>
<dbReference type="OrthoDB" id="5573101at2"/>
<proteinExistence type="predicted"/>
<comment type="caution">
    <text evidence="6">The sequence shown here is derived from an EMBL/GenBank/DDBJ whole genome shotgun (WGS) entry which is preliminary data.</text>
</comment>
<feature type="transmembrane region" description="Helical" evidence="5">
    <location>
        <begin position="65"/>
        <end position="90"/>
    </location>
</feature>
<accession>A0A3N1P427</accession>
<dbReference type="GO" id="GO:0016020">
    <property type="term" value="C:membrane"/>
    <property type="evidence" value="ECO:0007669"/>
    <property type="project" value="UniProtKB-SubCell"/>
</dbReference>
<keyword evidence="3 5" id="KW-1133">Transmembrane helix</keyword>
<dbReference type="Gene3D" id="1.20.120.550">
    <property type="entry name" value="Membrane associated eicosanoid/glutathione metabolism-like domain"/>
    <property type="match status" value="1"/>
</dbReference>
<dbReference type="InterPro" id="IPR023352">
    <property type="entry name" value="MAPEG-like_dom_sf"/>
</dbReference>
<feature type="transmembrane region" description="Helical" evidence="5">
    <location>
        <begin position="110"/>
        <end position="131"/>
    </location>
</feature>
<dbReference type="InterPro" id="IPR001129">
    <property type="entry name" value="Membr-assoc_MAPEG"/>
</dbReference>
<evidence type="ECO:0000256" key="3">
    <source>
        <dbReference type="ARBA" id="ARBA00022989"/>
    </source>
</evidence>
<name>A0A3N1P427_9GAMM</name>
<dbReference type="SUPFAM" id="SSF161084">
    <property type="entry name" value="MAPEG domain-like"/>
    <property type="match status" value="1"/>
</dbReference>
<reference evidence="6 7" key="1">
    <citation type="submission" date="2018-11" db="EMBL/GenBank/DDBJ databases">
        <title>Genomic Encyclopedia of Type Strains, Phase IV (KMG-IV): sequencing the most valuable type-strain genomes for metagenomic binning, comparative biology and taxonomic classification.</title>
        <authorList>
            <person name="Goeker M."/>
        </authorList>
    </citation>
    <scope>NUCLEOTIDE SEQUENCE [LARGE SCALE GENOMIC DNA]</scope>
    <source>
        <strain evidence="6 7">DSM 16974</strain>
    </source>
</reference>
<dbReference type="Pfam" id="PF01124">
    <property type="entry name" value="MAPEG"/>
    <property type="match status" value="1"/>
</dbReference>
<organism evidence="6 7">
    <name type="scientific">Marinimicrobium koreense</name>
    <dbReference type="NCBI Taxonomy" id="306545"/>
    <lineage>
        <taxon>Bacteria</taxon>
        <taxon>Pseudomonadati</taxon>
        <taxon>Pseudomonadota</taxon>
        <taxon>Gammaproteobacteria</taxon>
        <taxon>Cellvibrionales</taxon>
        <taxon>Cellvibrionaceae</taxon>
        <taxon>Marinimicrobium</taxon>
    </lineage>
</organism>
<protein>
    <recommendedName>
        <fullName evidence="8">MAPEG family protein</fullName>
    </recommendedName>
</protein>
<evidence type="ECO:0008006" key="8">
    <source>
        <dbReference type="Google" id="ProtNLM"/>
    </source>
</evidence>
<keyword evidence="7" id="KW-1185">Reference proteome</keyword>
<evidence type="ECO:0000313" key="6">
    <source>
        <dbReference type="EMBL" id="ROQ19596.1"/>
    </source>
</evidence>
<evidence type="ECO:0000256" key="2">
    <source>
        <dbReference type="ARBA" id="ARBA00022692"/>
    </source>
</evidence>
<dbReference type="RefSeq" id="WP_123636929.1">
    <property type="nucleotide sequence ID" value="NZ_RJUK01000001.1"/>
</dbReference>
<dbReference type="Proteomes" id="UP000273643">
    <property type="component" value="Unassembled WGS sequence"/>
</dbReference>
<evidence type="ECO:0000256" key="5">
    <source>
        <dbReference type="SAM" id="Phobius"/>
    </source>
</evidence>
<dbReference type="AlphaFoldDB" id="A0A3N1P427"/>
<gene>
    <name evidence="6" type="ORF">EDC38_0180</name>
</gene>